<evidence type="ECO:0000313" key="3">
    <source>
        <dbReference type="EMBL" id="KAF5179182.1"/>
    </source>
</evidence>
<proteinExistence type="predicted"/>
<feature type="transmembrane region" description="Helical" evidence="1">
    <location>
        <begin position="20"/>
        <end position="39"/>
    </location>
</feature>
<dbReference type="GO" id="GO:0003676">
    <property type="term" value="F:nucleic acid binding"/>
    <property type="evidence" value="ECO:0007669"/>
    <property type="project" value="InterPro"/>
</dbReference>
<dbReference type="AlphaFoldDB" id="A0A7J6V437"/>
<dbReference type="PANTHER" id="PTHR47723">
    <property type="entry name" value="OS05G0353850 PROTEIN"/>
    <property type="match status" value="1"/>
</dbReference>
<dbReference type="Pfam" id="PF13456">
    <property type="entry name" value="RVT_3"/>
    <property type="match status" value="1"/>
</dbReference>
<accession>A0A7J6V437</accession>
<keyword evidence="1" id="KW-0812">Transmembrane</keyword>
<dbReference type="InterPro" id="IPR002156">
    <property type="entry name" value="RNaseH_domain"/>
</dbReference>
<organism evidence="3 4">
    <name type="scientific">Thalictrum thalictroides</name>
    <name type="common">Rue-anemone</name>
    <name type="synonym">Anemone thalictroides</name>
    <dbReference type="NCBI Taxonomy" id="46969"/>
    <lineage>
        <taxon>Eukaryota</taxon>
        <taxon>Viridiplantae</taxon>
        <taxon>Streptophyta</taxon>
        <taxon>Embryophyta</taxon>
        <taxon>Tracheophyta</taxon>
        <taxon>Spermatophyta</taxon>
        <taxon>Magnoliopsida</taxon>
        <taxon>Ranunculales</taxon>
        <taxon>Ranunculaceae</taxon>
        <taxon>Thalictroideae</taxon>
        <taxon>Thalictrum</taxon>
    </lineage>
</organism>
<comment type="caution">
    <text evidence="3">The sequence shown here is derived from an EMBL/GenBank/DDBJ whole genome shotgun (WGS) entry which is preliminary data.</text>
</comment>
<protein>
    <recommendedName>
        <fullName evidence="2">RNase H type-1 domain-containing protein</fullName>
    </recommendedName>
</protein>
<keyword evidence="4" id="KW-1185">Reference proteome</keyword>
<evidence type="ECO:0000259" key="2">
    <source>
        <dbReference type="PROSITE" id="PS50879"/>
    </source>
</evidence>
<dbReference type="InterPro" id="IPR012337">
    <property type="entry name" value="RNaseH-like_sf"/>
</dbReference>
<name>A0A7J6V437_THATH</name>
<dbReference type="Gene3D" id="3.30.420.10">
    <property type="entry name" value="Ribonuclease H-like superfamily/Ribonuclease H"/>
    <property type="match status" value="1"/>
</dbReference>
<dbReference type="PANTHER" id="PTHR47723:SF19">
    <property type="entry name" value="POLYNUCLEOTIDYL TRANSFERASE, RIBONUCLEASE H-LIKE SUPERFAMILY PROTEIN"/>
    <property type="match status" value="1"/>
</dbReference>
<dbReference type="CDD" id="cd06222">
    <property type="entry name" value="RNase_H_like"/>
    <property type="match status" value="1"/>
</dbReference>
<sequence>VQGSSLCFSSTVQSLMMESPVLVDLIPLVCVGFWFIWLSRNDACFKGVKVSPISCIQRIKYLMRQVELVLSGIEDKKTIITQMELSLRWEPPPSLWVRLNSDGSSLGNPGPAGAGCVLRNEHGGVLFAISQPIPHAISNMAKFMELALGLKVLAKFRHNNIIW</sequence>
<keyword evidence="1" id="KW-1133">Transmembrane helix</keyword>
<dbReference type="SUPFAM" id="SSF53098">
    <property type="entry name" value="Ribonuclease H-like"/>
    <property type="match status" value="1"/>
</dbReference>
<dbReference type="InterPro" id="IPR053151">
    <property type="entry name" value="RNase_H-like"/>
</dbReference>
<dbReference type="GO" id="GO:0004523">
    <property type="term" value="F:RNA-DNA hybrid ribonuclease activity"/>
    <property type="evidence" value="ECO:0007669"/>
    <property type="project" value="InterPro"/>
</dbReference>
<gene>
    <name evidence="3" type="ORF">FRX31_031231</name>
</gene>
<dbReference type="Proteomes" id="UP000554482">
    <property type="component" value="Unassembled WGS sequence"/>
</dbReference>
<feature type="non-terminal residue" evidence="3">
    <location>
        <position position="1"/>
    </location>
</feature>
<dbReference type="InterPro" id="IPR036397">
    <property type="entry name" value="RNaseH_sf"/>
</dbReference>
<keyword evidence="1" id="KW-0472">Membrane</keyword>
<dbReference type="InterPro" id="IPR044730">
    <property type="entry name" value="RNase_H-like_dom_plant"/>
</dbReference>
<dbReference type="PROSITE" id="PS50879">
    <property type="entry name" value="RNASE_H_1"/>
    <property type="match status" value="1"/>
</dbReference>
<dbReference type="EMBL" id="JABWDY010039145">
    <property type="protein sequence ID" value="KAF5179182.1"/>
    <property type="molecule type" value="Genomic_DNA"/>
</dbReference>
<feature type="domain" description="RNase H type-1" evidence="2">
    <location>
        <begin position="93"/>
        <end position="163"/>
    </location>
</feature>
<evidence type="ECO:0000256" key="1">
    <source>
        <dbReference type="SAM" id="Phobius"/>
    </source>
</evidence>
<dbReference type="OrthoDB" id="1937258at2759"/>
<evidence type="ECO:0000313" key="4">
    <source>
        <dbReference type="Proteomes" id="UP000554482"/>
    </source>
</evidence>
<reference evidence="3 4" key="1">
    <citation type="submission" date="2020-06" db="EMBL/GenBank/DDBJ databases">
        <title>Transcriptomic and genomic resources for Thalictrum thalictroides and T. hernandezii: Facilitating candidate gene discovery in an emerging model plant lineage.</title>
        <authorList>
            <person name="Arias T."/>
            <person name="Riano-Pachon D.M."/>
            <person name="Di Stilio V.S."/>
        </authorList>
    </citation>
    <scope>NUCLEOTIDE SEQUENCE [LARGE SCALE GENOMIC DNA]</scope>
    <source>
        <strain evidence="4">cv. WT478/WT964</strain>
        <tissue evidence="3">Leaves</tissue>
    </source>
</reference>